<accession>A0ACC3TDA7</accession>
<dbReference type="EMBL" id="MU970229">
    <property type="protein sequence ID" value="KAK9319098.1"/>
    <property type="molecule type" value="Genomic_DNA"/>
</dbReference>
<reference evidence="2" key="1">
    <citation type="journal article" date="2024" name="Front. Bioeng. Biotechnol.">
        <title>Genome-scale model development and genomic sequencing of the oleaginous clade Lipomyces.</title>
        <authorList>
            <person name="Czajka J.J."/>
            <person name="Han Y."/>
            <person name="Kim J."/>
            <person name="Mondo S.J."/>
            <person name="Hofstad B.A."/>
            <person name="Robles A."/>
            <person name="Haridas S."/>
            <person name="Riley R."/>
            <person name="LaButti K."/>
            <person name="Pangilinan J."/>
            <person name="Andreopoulos W."/>
            <person name="Lipzen A."/>
            <person name="Yan J."/>
            <person name="Wang M."/>
            <person name="Ng V."/>
            <person name="Grigoriev I.V."/>
            <person name="Spatafora J.W."/>
            <person name="Magnuson J.K."/>
            <person name="Baker S.E."/>
            <person name="Pomraning K.R."/>
        </authorList>
    </citation>
    <scope>NUCLEOTIDE SEQUENCE [LARGE SCALE GENOMIC DNA]</scope>
    <source>
        <strain evidence="2">CBS 10300</strain>
    </source>
</reference>
<gene>
    <name evidence="1" type="ORF">V1517DRAFT_333647</name>
</gene>
<keyword evidence="2" id="KW-1185">Reference proteome</keyword>
<evidence type="ECO:0000313" key="1">
    <source>
        <dbReference type="EMBL" id="KAK9319098.1"/>
    </source>
</evidence>
<dbReference type="Proteomes" id="UP001489719">
    <property type="component" value="Unassembled WGS sequence"/>
</dbReference>
<evidence type="ECO:0000313" key="2">
    <source>
        <dbReference type="Proteomes" id="UP001489719"/>
    </source>
</evidence>
<name>A0ACC3TDA7_9ASCO</name>
<sequence length="281" mass="28856">MSPGIDAVVRAAEAAAATAGKGRDESCYVASADDVRSGVAGAAASAAPPPAAAAAAAVVPMARTASLPKSVKPVAFVAKNRDYLAAVKLEDEENAEYSFPLPRPEHSTFLASGGTESTVSLHSDAAHGDDTEITLAMAEKALANISAYTHPSSPGPLDDVYYDQNASAVARSPGPRQHHYRASLAELEPNLVPQQTDLPSSPLRPESDDDEYVAGKTPPSSLSPSPAPPRRACKRRAPAPTTTGTTAPTASLLSSSSSSSASSSCASPVRKSARLHKTLLF</sequence>
<proteinExistence type="predicted"/>
<protein>
    <submittedName>
        <fullName evidence="1">Uncharacterized protein</fullName>
    </submittedName>
</protein>
<organism evidence="1 2">
    <name type="scientific">Lipomyces orientalis</name>
    <dbReference type="NCBI Taxonomy" id="1233043"/>
    <lineage>
        <taxon>Eukaryota</taxon>
        <taxon>Fungi</taxon>
        <taxon>Dikarya</taxon>
        <taxon>Ascomycota</taxon>
        <taxon>Saccharomycotina</taxon>
        <taxon>Lipomycetes</taxon>
        <taxon>Lipomycetales</taxon>
        <taxon>Lipomycetaceae</taxon>
        <taxon>Lipomyces</taxon>
    </lineage>
</organism>
<comment type="caution">
    <text evidence="1">The sequence shown here is derived from an EMBL/GenBank/DDBJ whole genome shotgun (WGS) entry which is preliminary data.</text>
</comment>